<dbReference type="AlphaFoldDB" id="A0A4Q7MTY3"/>
<dbReference type="InterPro" id="IPR050739">
    <property type="entry name" value="MFP"/>
</dbReference>
<evidence type="ECO:0000313" key="5">
    <source>
        <dbReference type="EMBL" id="RZS72008.1"/>
    </source>
</evidence>
<dbReference type="Gene3D" id="2.40.50.100">
    <property type="match status" value="1"/>
</dbReference>
<name>A0A4Q7MTY3_9BACT</name>
<feature type="coiled-coil region" evidence="1">
    <location>
        <begin position="92"/>
        <end position="123"/>
    </location>
</feature>
<evidence type="ECO:0000313" key="6">
    <source>
        <dbReference type="Proteomes" id="UP000293874"/>
    </source>
</evidence>
<feature type="domain" description="CusB-like beta-barrel" evidence="4">
    <location>
        <begin position="254"/>
        <end position="292"/>
    </location>
</feature>
<reference evidence="5 6" key="1">
    <citation type="submission" date="2019-02" db="EMBL/GenBank/DDBJ databases">
        <title>Genomic Encyclopedia of Type Strains, Phase IV (KMG-IV): sequencing the most valuable type-strain genomes for metagenomic binning, comparative biology and taxonomic classification.</title>
        <authorList>
            <person name="Goeker M."/>
        </authorList>
    </citation>
    <scope>NUCLEOTIDE SEQUENCE [LARGE SCALE GENOMIC DNA]</scope>
    <source>
        <strain evidence="5 6">DSM 18116</strain>
    </source>
</reference>
<evidence type="ECO:0000256" key="2">
    <source>
        <dbReference type="SAM" id="Phobius"/>
    </source>
</evidence>
<dbReference type="SUPFAM" id="SSF111369">
    <property type="entry name" value="HlyD-like secretion proteins"/>
    <property type="match status" value="2"/>
</dbReference>
<dbReference type="PANTHER" id="PTHR30386:SF24">
    <property type="entry name" value="MULTIDRUG RESISTANCE EFFLUX PUMP"/>
    <property type="match status" value="1"/>
</dbReference>
<organism evidence="5 6">
    <name type="scientific">Pseudobacter ginsenosidimutans</name>
    <dbReference type="NCBI Taxonomy" id="661488"/>
    <lineage>
        <taxon>Bacteria</taxon>
        <taxon>Pseudomonadati</taxon>
        <taxon>Bacteroidota</taxon>
        <taxon>Chitinophagia</taxon>
        <taxon>Chitinophagales</taxon>
        <taxon>Chitinophagaceae</taxon>
        <taxon>Pseudobacter</taxon>
    </lineage>
</organism>
<protein>
    <submittedName>
        <fullName evidence="5">Membrane fusion protein (Multidrug efflux system)</fullName>
    </submittedName>
</protein>
<keyword evidence="2" id="KW-0472">Membrane</keyword>
<proteinExistence type="predicted"/>
<feature type="domain" description="Multidrug resistance protein MdtA-like barrel-sandwich hybrid" evidence="3">
    <location>
        <begin position="53"/>
        <end position="248"/>
    </location>
</feature>
<dbReference type="RefSeq" id="WP_130542473.1">
    <property type="nucleotide sequence ID" value="NZ_CP042431.1"/>
</dbReference>
<dbReference type="EMBL" id="SGXA01000002">
    <property type="protein sequence ID" value="RZS72008.1"/>
    <property type="molecule type" value="Genomic_DNA"/>
</dbReference>
<dbReference type="InterPro" id="IPR058625">
    <property type="entry name" value="MdtA-like_BSH"/>
</dbReference>
<dbReference type="Pfam" id="PF25917">
    <property type="entry name" value="BSH_RND"/>
    <property type="match status" value="1"/>
</dbReference>
<accession>A0A4Q7MTY3</accession>
<dbReference type="Proteomes" id="UP000293874">
    <property type="component" value="Unassembled WGS sequence"/>
</dbReference>
<keyword evidence="2" id="KW-0812">Transmembrane</keyword>
<dbReference type="Pfam" id="PF25954">
    <property type="entry name" value="Beta-barrel_RND_2"/>
    <property type="match status" value="1"/>
</dbReference>
<feature type="transmembrane region" description="Helical" evidence="2">
    <location>
        <begin position="12"/>
        <end position="31"/>
    </location>
</feature>
<evidence type="ECO:0000259" key="4">
    <source>
        <dbReference type="Pfam" id="PF25954"/>
    </source>
</evidence>
<dbReference type="GO" id="GO:0055085">
    <property type="term" value="P:transmembrane transport"/>
    <property type="evidence" value="ECO:0007669"/>
    <property type="project" value="InterPro"/>
</dbReference>
<dbReference type="Gene3D" id="2.40.30.170">
    <property type="match status" value="1"/>
</dbReference>
<keyword evidence="1" id="KW-0175">Coiled coil</keyword>
<evidence type="ECO:0000256" key="1">
    <source>
        <dbReference type="SAM" id="Coils"/>
    </source>
</evidence>
<keyword evidence="2" id="KW-1133">Transmembrane helix</keyword>
<sequence length="348" mass="38188">MEQPNKPEKKKSPVRLIVIAAVLVVVAIFGYRKIMFALHHESTDNAQVETQLVPVLPRVPGYVKSIAVNDYDSVKAGQLVVELDDADIQAQLLQLNADYAAAVADLQNAKAALNNALISLRVNKGNISINQVKLEKAQKDLQRNQNLYAENAITYKQLEDSKYDYETLVKTTDNSHNDLAGAESRIGILEAAVTKAAATIDVKKALIEQEKLKLSYTKIYAPQAGKIGRKNISLGQYVQAGAPLFTVVNDTTYWIVANFKENQIKKLHPGMPVDIEVDAYPDMKIKGSVESLSDATGARFALLPPDNASGNFVKVTQRVPVKIAITDCDKYREVLRAGLSVFVSVPLN</sequence>
<dbReference type="InterPro" id="IPR058792">
    <property type="entry name" value="Beta-barrel_RND_2"/>
</dbReference>
<comment type="caution">
    <text evidence="5">The sequence shown here is derived from an EMBL/GenBank/DDBJ whole genome shotgun (WGS) entry which is preliminary data.</text>
</comment>
<dbReference type="PANTHER" id="PTHR30386">
    <property type="entry name" value="MEMBRANE FUSION SUBUNIT OF EMRAB-TOLC MULTIDRUG EFFLUX PUMP"/>
    <property type="match status" value="1"/>
</dbReference>
<evidence type="ECO:0000259" key="3">
    <source>
        <dbReference type="Pfam" id="PF25917"/>
    </source>
</evidence>
<dbReference type="OrthoDB" id="9811754at2"/>
<keyword evidence="6" id="KW-1185">Reference proteome</keyword>
<gene>
    <name evidence="5" type="ORF">EV199_3922</name>
</gene>